<dbReference type="InterPro" id="IPR011604">
    <property type="entry name" value="PDDEXK-like_dom_sf"/>
</dbReference>
<name>A0A0F9G4G2_9ZZZZ</name>
<proteinExistence type="predicted"/>
<dbReference type="Gene3D" id="3.90.320.10">
    <property type="match status" value="1"/>
</dbReference>
<comment type="caution">
    <text evidence="2">The sequence shown here is derived from an EMBL/GenBank/DDBJ whole genome shotgun (WGS) entry which is preliminary data.</text>
</comment>
<sequence length="112" mass="12473">ATQVARLAYHGQLAFYKDGLAANGIEVEPQPILIAADTSPPHDVVVYRLTIEALERGREEYRELLSLLKRCTDDKRWPGLAEDGIVDLDLPAWCYVDQDDAPLTVGGESMEF</sequence>
<protein>
    <recommendedName>
        <fullName evidence="1">Putative exodeoxyribonuclease 8 PDDEXK-like domain-containing protein</fullName>
    </recommendedName>
</protein>
<dbReference type="InterPro" id="IPR024432">
    <property type="entry name" value="Put_RecE_PDDEXK-like_dom"/>
</dbReference>
<evidence type="ECO:0000313" key="2">
    <source>
        <dbReference type="EMBL" id="KKL58212.1"/>
    </source>
</evidence>
<dbReference type="Pfam" id="PF12684">
    <property type="entry name" value="DUF3799"/>
    <property type="match status" value="1"/>
</dbReference>
<organism evidence="2">
    <name type="scientific">marine sediment metagenome</name>
    <dbReference type="NCBI Taxonomy" id="412755"/>
    <lineage>
        <taxon>unclassified sequences</taxon>
        <taxon>metagenomes</taxon>
        <taxon>ecological metagenomes</taxon>
    </lineage>
</organism>
<evidence type="ECO:0000259" key="1">
    <source>
        <dbReference type="Pfam" id="PF12684"/>
    </source>
</evidence>
<dbReference type="EMBL" id="LAZR01029903">
    <property type="protein sequence ID" value="KKL58212.1"/>
    <property type="molecule type" value="Genomic_DNA"/>
</dbReference>
<reference evidence="2" key="1">
    <citation type="journal article" date="2015" name="Nature">
        <title>Complex archaea that bridge the gap between prokaryotes and eukaryotes.</title>
        <authorList>
            <person name="Spang A."/>
            <person name="Saw J.H."/>
            <person name="Jorgensen S.L."/>
            <person name="Zaremba-Niedzwiedzka K."/>
            <person name="Martijn J."/>
            <person name="Lind A.E."/>
            <person name="van Eijk R."/>
            <person name="Schleper C."/>
            <person name="Guy L."/>
            <person name="Ettema T.J."/>
        </authorList>
    </citation>
    <scope>NUCLEOTIDE SEQUENCE</scope>
</reference>
<feature type="domain" description="Putative exodeoxyribonuclease 8 PDDEXK-like" evidence="1">
    <location>
        <begin position="4"/>
        <end position="82"/>
    </location>
</feature>
<gene>
    <name evidence="2" type="ORF">LCGC14_2227700</name>
</gene>
<feature type="non-terminal residue" evidence="2">
    <location>
        <position position="1"/>
    </location>
</feature>
<dbReference type="AlphaFoldDB" id="A0A0F9G4G2"/>
<accession>A0A0F9G4G2</accession>